<organism evidence="3 4">
    <name type="scientific">Pararhizobium polonicum</name>
    <dbReference type="NCBI Taxonomy" id="1612624"/>
    <lineage>
        <taxon>Bacteria</taxon>
        <taxon>Pseudomonadati</taxon>
        <taxon>Pseudomonadota</taxon>
        <taxon>Alphaproteobacteria</taxon>
        <taxon>Hyphomicrobiales</taxon>
        <taxon>Rhizobiaceae</taxon>
        <taxon>Rhizobium/Agrobacterium group</taxon>
        <taxon>Pararhizobium</taxon>
    </lineage>
</organism>
<evidence type="ECO:0000256" key="2">
    <source>
        <dbReference type="ARBA" id="ARBA00022525"/>
    </source>
</evidence>
<dbReference type="Gene3D" id="2.120.10.30">
    <property type="entry name" value="TolB, C-terminal domain"/>
    <property type="match status" value="1"/>
</dbReference>
<reference evidence="3 4" key="1">
    <citation type="journal article" date="2016" name="Syst. Appl. Microbiol.">
        <title>Pararhizobium polonicum sp. nov. isolated from tumors on stone fruit rootstocks.</title>
        <authorList>
            <person name="Pulawska J."/>
            <person name="Kuzmanovic N."/>
            <person name="Willems A."/>
            <person name="Pothier J.F."/>
        </authorList>
    </citation>
    <scope>NUCLEOTIDE SEQUENCE [LARGE SCALE GENOMIC DNA]</scope>
    <source>
        <strain evidence="3 4">F5.1</strain>
    </source>
</reference>
<dbReference type="PATRIC" id="fig|1612624.7.peg.1182"/>
<dbReference type="SUPFAM" id="SSF101898">
    <property type="entry name" value="NHL repeat"/>
    <property type="match status" value="1"/>
</dbReference>
<dbReference type="EMBL" id="LGLV01000004">
    <property type="protein sequence ID" value="OBZ97154.1"/>
    <property type="molecule type" value="Genomic_DNA"/>
</dbReference>
<comment type="caution">
    <text evidence="3">The sequence shown here is derived from an EMBL/GenBank/DDBJ whole genome shotgun (WGS) entry which is preliminary data.</text>
</comment>
<evidence type="ECO:0008006" key="5">
    <source>
        <dbReference type="Google" id="ProtNLM"/>
    </source>
</evidence>
<sequence length="383" mass="41972">MKLGRRTFMAAVGIAVASGLNPTRRAMAEANELLHTVAAEVPWFCNQIALTTSGDMFFGLPRYPDYDQTPSLAKRGSDGKPVAFPGNGWNEWKPGDDGRESFVYVNSIHIFKDNTVWVVDQGALRADSYPPELSEPRPGAQKLVQLDPDTGAVLQVLRFDESILPRGAKMNDLRVYGEHIYVTDSGLGALIYHNLKSGQTLRRMSGFPQMQAKEDPKLQQGNHKTPKIDMIEVSQDGEWVFAAAPTGPFIKVKASAVRDPSIDDEALASQVVEHAAIARSGGCALDTNGNLYLSELDNKRVTVLTPDGLTAVVTSDEEFISPDGSFISADRKLYIPVTQSRRTRLFGNKQDMVKRPWKIYVVDLPKEIAGIKLGNSLNGLKAG</sequence>
<dbReference type="AlphaFoldDB" id="A0A1C7PBS4"/>
<dbReference type="STRING" id="1612624.ADU59_05650"/>
<gene>
    <name evidence="3" type="ORF">ADU59_05650</name>
</gene>
<dbReference type="Pfam" id="PF03022">
    <property type="entry name" value="MRJP"/>
    <property type="match status" value="1"/>
</dbReference>
<dbReference type="PROSITE" id="PS51318">
    <property type="entry name" value="TAT"/>
    <property type="match status" value="1"/>
</dbReference>
<dbReference type="Proteomes" id="UP000093111">
    <property type="component" value="Unassembled WGS sequence"/>
</dbReference>
<accession>A0A1C7PBS4</accession>
<keyword evidence="2" id="KW-0964">Secreted</keyword>
<keyword evidence="4" id="KW-1185">Reference proteome</keyword>
<comment type="subcellular location">
    <subcellularLocation>
        <location evidence="1">Secreted</location>
    </subcellularLocation>
</comment>
<evidence type="ECO:0000313" key="3">
    <source>
        <dbReference type="EMBL" id="OBZ97154.1"/>
    </source>
</evidence>
<dbReference type="OrthoDB" id="9797664at2"/>
<proteinExistence type="predicted"/>
<dbReference type="InterPro" id="IPR006311">
    <property type="entry name" value="TAT_signal"/>
</dbReference>
<dbReference type="InterPro" id="IPR017996">
    <property type="entry name" value="MRJP/yellow-related"/>
</dbReference>
<dbReference type="GO" id="GO:0005576">
    <property type="term" value="C:extracellular region"/>
    <property type="evidence" value="ECO:0007669"/>
    <property type="project" value="UniProtKB-SubCell"/>
</dbReference>
<evidence type="ECO:0000313" key="4">
    <source>
        <dbReference type="Proteomes" id="UP000093111"/>
    </source>
</evidence>
<dbReference type="RefSeq" id="WP_068952452.1">
    <property type="nucleotide sequence ID" value="NZ_LGLV01000004.1"/>
</dbReference>
<evidence type="ECO:0000256" key="1">
    <source>
        <dbReference type="ARBA" id="ARBA00004613"/>
    </source>
</evidence>
<protein>
    <recommendedName>
        <fullName evidence="5">Major royal jelly protein</fullName>
    </recommendedName>
</protein>
<name>A0A1C7PBS4_9HYPH</name>
<dbReference type="InterPro" id="IPR011042">
    <property type="entry name" value="6-blade_b-propeller_TolB-like"/>
</dbReference>